<evidence type="ECO:0000259" key="3">
    <source>
        <dbReference type="PROSITE" id="PS51186"/>
    </source>
</evidence>
<dbReference type="RefSeq" id="WP_017741914.1">
    <property type="nucleotide sequence ID" value="NZ_KQ976354.1"/>
</dbReference>
<accession>A0A139XBU6</accession>
<dbReference type="Pfam" id="PF00583">
    <property type="entry name" value="Acetyltransf_1"/>
    <property type="match status" value="1"/>
</dbReference>
<feature type="domain" description="N-acetyltransferase" evidence="3">
    <location>
        <begin position="1"/>
        <end position="159"/>
    </location>
</feature>
<evidence type="ECO:0000313" key="4">
    <source>
        <dbReference type="EMBL" id="KYC42155.1"/>
    </source>
</evidence>
<gene>
    <name evidence="4" type="ORF">WA1_19370</name>
</gene>
<dbReference type="CDD" id="cd04301">
    <property type="entry name" value="NAT_SF"/>
    <property type="match status" value="1"/>
</dbReference>
<dbReference type="InterPro" id="IPR000182">
    <property type="entry name" value="GNAT_dom"/>
</dbReference>
<dbReference type="OrthoDB" id="9789603at2"/>
<dbReference type="STRING" id="128403.WA1_19370"/>
<dbReference type="InterPro" id="IPR050832">
    <property type="entry name" value="Bact_Acetyltransf"/>
</dbReference>
<comment type="caution">
    <text evidence="4">The sequence shown here is derived from an EMBL/GenBank/DDBJ whole genome shotgun (WGS) entry which is preliminary data.</text>
</comment>
<keyword evidence="2" id="KW-0012">Acyltransferase</keyword>
<dbReference type="Gene3D" id="3.40.630.30">
    <property type="match status" value="1"/>
</dbReference>
<reference evidence="4 5" key="1">
    <citation type="journal article" date="2013" name="Genome Biol. Evol.">
        <title>Genomes of Stigonematalean cyanobacteria (subsection V) and the evolution of oxygenic photosynthesis from prokaryotes to plastids.</title>
        <authorList>
            <person name="Dagan T."/>
            <person name="Roettger M."/>
            <person name="Stucken K."/>
            <person name="Landan G."/>
            <person name="Koch R."/>
            <person name="Major P."/>
            <person name="Gould S.B."/>
            <person name="Goremykin V.V."/>
            <person name="Rippka R."/>
            <person name="Tandeau de Marsac N."/>
            <person name="Gugger M."/>
            <person name="Lockhart P.J."/>
            <person name="Allen J.F."/>
            <person name="Brune I."/>
            <person name="Maus I."/>
            <person name="Puhler A."/>
            <person name="Martin W.F."/>
        </authorList>
    </citation>
    <scope>NUCLEOTIDE SEQUENCE [LARGE SCALE GENOMIC DNA]</scope>
    <source>
        <strain evidence="4 5">PCC 7110</strain>
    </source>
</reference>
<protein>
    <submittedName>
        <fullName evidence="4">GNAT family acetyltransferase</fullName>
    </submittedName>
</protein>
<proteinExistence type="predicted"/>
<dbReference type="Proteomes" id="UP000076925">
    <property type="component" value="Unassembled WGS sequence"/>
</dbReference>
<evidence type="ECO:0000256" key="1">
    <source>
        <dbReference type="ARBA" id="ARBA00022679"/>
    </source>
</evidence>
<evidence type="ECO:0000256" key="2">
    <source>
        <dbReference type="ARBA" id="ARBA00023315"/>
    </source>
</evidence>
<dbReference type="PROSITE" id="PS51186">
    <property type="entry name" value="GNAT"/>
    <property type="match status" value="1"/>
</dbReference>
<dbReference type="GO" id="GO:0016747">
    <property type="term" value="F:acyltransferase activity, transferring groups other than amino-acyl groups"/>
    <property type="evidence" value="ECO:0007669"/>
    <property type="project" value="InterPro"/>
</dbReference>
<dbReference type="PANTHER" id="PTHR43877">
    <property type="entry name" value="AMINOALKYLPHOSPHONATE N-ACETYLTRANSFERASE-RELATED-RELATED"/>
    <property type="match status" value="1"/>
</dbReference>
<dbReference type="SUPFAM" id="SSF55729">
    <property type="entry name" value="Acyl-CoA N-acyltransferases (Nat)"/>
    <property type="match status" value="1"/>
</dbReference>
<name>A0A139XBU6_9CYAN</name>
<dbReference type="AlphaFoldDB" id="A0A139XBU6"/>
<evidence type="ECO:0000313" key="5">
    <source>
        <dbReference type="Proteomes" id="UP000076925"/>
    </source>
</evidence>
<organism evidence="4 5">
    <name type="scientific">Scytonema hofmannii PCC 7110</name>
    <dbReference type="NCBI Taxonomy" id="128403"/>
    <lineage>
        <taxon>Bacteria</taxon>
        <taxon>Bacillati</taxon>
        <taxon>Cyanobacteriota</taxon>
        <taxon>Cyanophyceae</taxon>
        <taxon>Nostocales</taxon>
        <taxon>Scytonemataceae</taxon>
        <taxon>Scytonema</taxon>
    </lineage>
</organism>
<dbReference type="EMBL" id="ANNX02000020">
    <property type="protein sequence ID" value="KYC42155.1"/>
    <property type="molecule type" value="Genomic_DNA"/>
</dbReference>
<keyword evidence="1 4" id="KW-0808">Transferase</keyword>
<dbReference type="InterPro" id="IPR016181">
    <property type="entry name" value="Acyl_CoA_acyltransferase"/>
</dbReference>
<sequence length="159" mass="17807">MRIEPYDPCHQDAVIRLSLRAWTPVFDSIQKAMNVDVYRAFYPDNWRVSQQKAVEDVCASPDTNVWVAIDASSTVGFVAVKLHSEDSMGEIYMVAVDPDYQRRGIGSALIEFALSWMKDAGMSVAMVETGGDPGHAPARHTYERVGFGLFPVARYFKKL</sequence>
<keyword evidence="5" id="KW-1185">Reference proteome</keyword>